<dbReference type="InterPro" id="IPR011706">
    <property type="entry name" value="Cu-oxidase_C"/>
</dbReference>
<evidence type="ECO:0000256" key="3">
    <source>
        <dbReference type="ARBA" id="ARBA00023008"/>
    </source>
</evidence>
<protein>
    <recommendedName>
        <fullName evidence="4">Plastocyanin-like domain-containing protein</fullName>
    </recommendedName>
</protein>
<keyword evidence="2" id="KW-0560">Oxidoreductase</keyword>
<name>A0A814QQR3_9BILA</name>
<dbReference type="AlphaFoldDB" id="A0A814QQR3"/>
<reference evidence="5" key="1">
    <citation type="submission" date="2021-02" db="EMBL/GenBank/DDBJ databases">
        <authorList>
            <person name="Nowell W R."/>
        </authorList>
    </citation>
    <scope>NUCLEOTIDE SEQUENCE</scope>
</reference>
<evidence type="ECO:0000313" key="5">
    <source>
        <dbReference type="EMBL" id="CAF1123826.1"/>
    </source>
</evidence>
<dbReference type="EMBL" id="CAJNOT010000992">
    <property type="protein sequence ID" value="CAF1123826.1"/>
    <property type="molecule type" value="Genomic_DNA"/>
</dbReference>
<dbReference type="Proteomes" id="UP000663864">
    <property type="component" value="Unassembled WGS sequence"/>
</dbReference>
<keyword evidence="3" id="KW-0186">Copper</keyword>
<evidence type="ECO:0000259" key="4">
    <source>
        <dbReference type="Pfam" id="PF07731"/>
    </source>
</evidence>
<evidence type="ECO:0000313" key="7">
    <source>
        <dbReference type="Proteomes" id="UP000663864"/>
    </source>
</evidence>
<accession>A0A814QQR3</accession>
<sequence>MEKYLVIKSELIPMNKTTYYVPRNGIEKTFFLNSQHVGEKPGYFYLNNETFVHPTNTSLLSLILFNNSKDFHLPSTFQIEADEIIDIIINNIDFAPHSFQLHSYHVWILAQVNSNDGYLNQSKLKTIAYNETNPIYRDTFTINPFSYLVFRFKTNNPSLWMMYCHND</sequence>
<dbReference type="GO" id="GO:0016491">
    <property type="term" value="F:oxidoreductase activity"/>
    <property type="evidence" value="ECO:0007669"/>
    <property type="project" value="UniProtKB-KW"/>
</dbReference>
<dbReference type="SUPFAM" id="SSF49503">
    <property type="entry name" value="Cupredoxins"/>
    <property type="match status" value="1"/>
</dbReference>
<dbReference type="PANTHER" id="PTHR11709">
    <property type="entry name" value="MULTI-COPPER OXIDASE"/>
    <property type="match status" value="1"/>
</dbReference>
<keyword evidence="1" id="KW-0479">Metal-binding</keyword>
<dbReference type="Gene3D" id="2.60.40.420">
    <property type="entry name" value="Cupredoxins - blue copper proteins"/>
    <property type="match status" value="1"/>
</dbReference>
<dbReference type="PANTHER" id="PTHR11709:SF394">
    <property type="entry name" value="FI03373P-RELATED"/>
    <property type="match status" value="1"/>
</dbReference>
<comment type="caution">
    <text evidence="5">The sequence shown here is derived from an EMBL/GenBank/DDBJ whole genome shotgun (WGS) entry which is preliminary data.</text>
</comment>
<dbReference type="GO" id="GO:0005507">
    <property type="term" value="F:copper ion binding"/>
    <property type="evidence" value="ECO:0007669"/>
    <property type="project" value="InterPro"/>
</dbReference>
<dbReference type="Proteomes" id="UP000663836">
    <property type="component" value="Unassembled WGS sequence"/>
</dbReference>
<gene>
    <name evidence="6" type="ORF">JBS370_LOCUS23527</name>
    <name evidence="5" type="ORF">ZHD862_LOCUS18775</name>
</gene>
<dbReference type="InterPro" id="IPR008972">
    <property type="entry name" value="Cupredoxin"/>
</dbReference>
<feature type="domain" description="Plastocyanin-like" evidence="4">
    <location>
        <begin position="57"/>
        <end position="167"/>
    </location>
</feature>
<organism evidence="5 7">
    <name type="scientific">Rotaria sordida</name>
    <dbReference type="NCBI Taxonomy" id="392033"/>
    <lineage>
        <taxon>Eukaryota</taxon>
        <taxon>Metazoa</taxon>
        <taxon>Spiralia</taxon>
        <taxon>Gnathifera</taxon>
        <taxon>Rotifera</taxon>
        <taxon>Eurotatoria</taxon>
        <taxon>Bdelloidea</taxon>
        <taxon>Philodinida</taxon>
        <taxon>Philodinidae</taxon>
        <taxon>Rotaria</taxon>
    </lineage>
</organism>
<evidence type="ECO:0000313" key="6">
    <source>
        <dbReference type="EMBL" id="CAF3950915.1"/>
    </source>
</evidence>
<dbReference type="InterPro" id="IPR045087">
    <property type="entry name" value="Cu-oxidase_fam"/>
</dbReference>
<evidence type="ECO:0000256" key="1">
    <source>
        <dbReference type="ARBA" id="ARBA00022723"/>
    </source>
</evidence>
<dbReference type="EMBL" id="CAJOBD010003481">
    <property type="protein sequence ID" value="CAF3950915.1"/>
    <property type="molecule type" value="Genomic_DNA"/>
</dbReference>
<evidence type="ECO:0000256" key="2">
    <source>
        <dbReference type="ARBA" id="ARBA00023002"/>
    </source>
</evidence>
<dbReference type="Pfam" id="PF07731">
    <property type="entry name" value="Cu-oxidase_2"/>
    <property type="match status" value="1"/>
</dbReference>
<proteinExistence type="predicted"/>